<feature type="transmembrane region" description="Helical" evidence="1">
    <location>
        <begin position="33"/>
        <end position="51"/>
    </location>
</feature>
<accession>A0ABP6GM63</accession>
<evidence type="ECO:0000256" key="1">
    <source>
        <dbReference type="SAM" id="Phobius"/>
    </source>
</evidence>
<dbReference type="Proteomes" id="UP001501842">
    <property type="component" value="Unassembled WGS sequence"/>
</dbReference>
<feature type="transmembrane region" description="Helical" evidence="1">
    <location>
        <begin position="120"/>
        <end position="143"/>
    </location>
</feature>
<organism evidence="2 3">
    <name type="scientific">Actinocorallia aurantiaca</name>
    <dbReference type="NCBI Taxonomy" id="46204"/>
    <lineage>
        <taxon>Bacteria</taxon>
        <taxon>Bacillati</taxon>
        <taxon>Actinomycetota</taxon>
        <taxon>Actinomycetes</taxon>
        <taxon>Streptosporangiales</taxon>
        <taxon>Thermomonosporaceae</taxon>
        <taxon>Actinocorallia</taxon>
    </lineage>
</organism>
<keyword evidence="1" id="KW-0472">Membrane</keyword>
<keyword evidence="3" id="KW-1185">Reference proteome</keyword>
<proteinExistence type="predicted"/>
<name>A0ABP6GM63_9ACTN</name>
<protein>
    <submittedName>
        <fullName evidence="2">Uncharacterized protein</fullName>
    </submittedName>
</protein>
<keyword evidence="1" id="KW-1133">Transmembrane helix</keyword>
<evidence type="ECO:0000313" key="3">
    <source>
        <dbReference type="Proteomes" id="UP001501842"/>
    </source>
</evidence>
<evidence type="ECO:0000313" key="2">
    <source>
        <dbReference type="EMBL" id="GAA2725990.1"/>
    </source>
</evidence>
<feature type="transmembrane region" description="Helical" evidence="1">
    <location>
        <begin position="194"/>
        <end position="215"/>
    </location>
</feature>
<keyword evidence="1" id="KW-0812">Transmembrane</keyword>
<comment type="caution">
    <text evidence="2">The sequence shown here is derived from an EMBL/GenBank/DDBJ whole genome shotgun (WGS) entry which is preliminary data.</text>
</comment>
<sequence>MFGAVCVVCGLAAIFVGFLLEEAVAFFCVLGGVIAPVIGFGLMAPTAVDAAERTVERLPRPLRPPAWDHGHVYTVSAVSVLLVAVSGFTALWIGLASDLRARRLDHASSGFTYAFDDSDAFFFVQSGAVAAALILGVALFAAGSAAQAGFISLLGCGLGVLAGAPAGVVFAFLLTLPPGPGGGIERDPLVDVPWLLLLGGGPAVSLAAVPLKRALARARSRGSRKAR</sequence>
<reference evidence="3" key="1">
    <citation type="journal article" date="2019" name="Int. J. Syst. Evol. Microbiol.">
        <title>The Global Catalogue of Microorganisms (GCM) 10K type strain sequencing project: providing services to taxonomists for standard genome sequencing and annotation.</title>
        <authorList>
            <consortium name="The Broad Institute Genomics Platform"/>
            <consortium name="The Broad Institute Genome Sequencing Center for Infectious Disease"/>
            <person name="Wu L."/>
            <person name="Ma J."/>
        </authorList>
    </citation>
    <scope>NUCLEOTIDE SEQUENCE [LARGE SCALE GENOMIC DNA]</scope>
    <source>
        <strain evidence="3">JCM 8201</strain>
    </source>
</reference>
<feature type="transmembrane region" description="Helical" evidence="1">
    <location>
        <begin position="150"/>
        <end position="174"/>
    </location>
</feature>
<dbReference type="EMBL" id="BAAATZ010000009">
    <property type="protein sequence ID" value="GAA2725990.1"/>
    <property type="molecule type" value="Genomic_DNA"/>
</dbReference>
<gene>
    <name evidence="2" type="ORF">GCM10010439_27420</name>
</gene>
<feature type="transmembrane region" description="Helical" evidence="1">
    <location>
        <begin position="72"/>
        <end position="95"/>
    </location>
</feature>